<organism evidence="1 2">
    <name type="scientific">Rhodothalassium salexigens DSM 2132</name>
    <dbReference type="NCBI Taxonomy" id="1188247"/>
    <lineage>
        <taxon>Bacteria</taxon>
        <taxon>Pseudomonadati</taxon>
        <taxon>Pseudomonadota</taxon>
        <taxon>Alphaproteobacteria</taxon>
        <taxon>Rhodothalassiales</taxon>
        <taxon>Rhodothalassiaceae</taxon>
        <taxon>Rhodothalassium</taxon>
    </lineage>
</organism>
<name>A0A4R2PBY5_RHOSA</name>
<dbReference type="InParanoid" id="A0A4R2PBY5"/>
<accession>A0A4R2PBY5</accession>
<comment type="caution">
    <text evidence="1">The sequence shown here is derived from an EMBL/GenBank/DDBJ whole genome shotgun (WGS) entry which is preliminary data.</text>
</comment>
<reference evidence="1 2" key="1">
    <citation type="submission" date="2019-03" db="EMBL/GenBank/DDBJ databases">
        <title>Genomic Encyclopedia of Type Strains, Phase IV (KMG-IV): sequencing the most valuable type-strain genomes for metagenomic binning, comparative biology and taxonomic classification.</title>
        <authorList>
            <person name="Goeker M."/>
        </authorList>
    </citation>
    <scope>NUCLEOTIDE SEQUENCE [LARGE SCALE GENOMIC DNA]</scope>
    <source>
        <strain evidence="1 2">DSM 2132</strain>
    </source>
</reference>
<dbReference type="OrthoDB" id="9807812at2"/>
<proteinExistence type="predicted"/>
<dbReference type="AlphaFoldDB" id="A0A4R2PBY5"/>
<keyword evidence="2" id="KW-1185">Reference proteome</keyword>
<evidence type="ECO:0000313" key="2">
    <source>
        <dbReference type="Proteomes" id="UP000295399"/>
    </source>
</evidence>
<protein>
    <submittedName>
        <fullName evidence="1">Uncharacterized protein</fullName>
    </submittedName>
</protein>
<evidence type="ECO:0000313" key="1">
    <source>
        <dbReference type="EMBL" id="TCP32653.1"/>
    </source>
</evidence>
<dbReference type="RefSeq" id="WP_132709132.1">
    <property type="nucleotide sequence ID" value="NZ_JACIGF010000009.1"/>
</dbReference>
<dbReference type="EMBL" id="SLXO01000009">
    <property type="protein sequence ID" value="TCP32653.1"/>
    <property type="molecule type" value="Genomic_DNA"/>
</dbReference>
<gene>
    <name evidence="1" type="ORF">EV659_109148</name>
</gene>
<dbReference type="Proteomes" id="UP000295399">
    <property type="component" value="Unassembled WGS sequence"/>
</dbReference>
<sequence length="188" mass="20461">MKPVTTAKVRMYRTESEAQTAVTNLKQAGFTDVKHFAGPKLSGKEEKTVHEAIEDGFLPNARPLLFQQMLEQGRSLVGVRALFGQAAKVAKILDAAGPVDTELLPTGANPDPTPLSTFLGMPVLWHYKTRTEVTDKPISSMLGLPLLAPRKPGWDKSFGMPVLTDKKTPLSSALGMNMLIQPGPKRNK</sequence>